<sequence>MLAEERRKRILELLAENGSVTVAALSELFAVVPITVRRDLELLEKERMLVRTHGGAVLHVEPFLDRPLTAKETLNQEVKMKIAQTAASLVNNGETIILDEGSTCIEVARALRSDKNITVVTNGIKVALELTPYTNITTILIGGVCGHQNFVAYGHETIDSFAKIRAHKYFMGIDALVSGHGISDGDPHQVQLKRTKAASSQTVIGVADQSKLGKIAVAYVGPAGMMNRLIMNAPVPESFKRSLSEERVELIEVQ</sequence>
<dbReference type="InterPro" id="IPR014036">
    <property type="entry name" value="DeoR-like_C"/>
</dbReference>
<comment type="caution">
    <text evidence="4">The sequence shown here is derived from an EMBL/GenBank/DDBJ whole genome shotgun (WGS) entry which is preliminary data.</text>
</comment>
<dbReference type="InterPro" id="IPR037171">
    <property type="entry name" value="NagB/RpiA_transferase-like"/>
</dbReference>
<evidence type="ECO:0000256" key="2">
    <source>
        <dbReference type="ARBA" id="ARBA00023163"/>
    </source>
</evidence>
<evidence type="ECO:0000256" key="1">
    <source>
        <dbReference type="ARBA" id="ARBA00023015"/>
    </source>
</evidence>
<dbReference type="InterPro" id="IPR036388">
    <property type="entry name" value="WH-like_DNA-bd_sf"/>
</dbReference>
<dbReference type="GO" id="GO:0003700">
    <property type="term" value="F:DNA-binding transcription factor activity"/>
    <property type="evidence" value="ECO:0007669"/>
    <property type="project" value="InterPro"/>
</dbReference>
<dbReference type="Proteomes" id="UP000295008">
    <property type="component" value="Unassembled WGS sequence"/>
</dbReference>
<keyword evidence="5" id="KW-1185">Reference proteome</keyword>
<dbReference type="OrthoDB" id="9797223at2"/>
<name>A0A4R1R5V9_HYDET</name>
<dbReference type="Pfam" id="PF00455">
    <property type="entry name" value="DeoRC"/>
    <property type="match status" value="1"/>
</dbReference>
<dbReference type="PANTHER" id="PTHR30363">
    <property type="entry name" value="HTH-TYPE TRANSCRIPTIONAL REGULATOR SRLR-RELATED"/>
    <property type="match status" value="1"/>
</dbReference>
<dbReference type="PRINTS" id="PR00037">
    <property type="entry name" value="HTHLACR"/>
</dbReference>
<dbReference type="SMART" id="SM01134">
    <property type="entry name" value="DeoRC"/>
    <property type="match status" value="1"/>
</dbReference>
<dbReference type="Gene3D" id="3.40.50.1360">
    <property type="match status" value="1"/>
</dbReference>
<accession>A0A4R1R5V9</accession>
<dbReference type="InterPro" id="IPR050313">
    <property type="entry name" value="Carb_Metab_HTH_regulators"/>
</dbReference>
<keyword evidence="1" id="KW-0805">Transcription regulation</keyword>
<dbReference type="PANTHER" id="PTHR30363:SF44">
    <property type="entry name" value="AGA OPERON TRANSCRIPTIONAL REPRESSOR-RELATED"/>
    <property type="match status" value="1"/>
</dbReference>
<protein>
    <submittedName>
        <fullName evidence="4">DeoR family transcriptional regulator</fullName>
    </submittedName>
</protein>
<keyword evidence="2" id="KW-0804">Transcription</keyword>
<dbReference type="InterPro" id="IPR036390">
    <property type="entry name" value="WH_DNA-bd_sf"/>
</dbReference>
<dbReference type="SMART" id="SM00420">
    <property type="entry name" value="HTH_DEOR"/>
    <property type="match status" value="1"/>
</dbReference>
<organism evidence="4 5">
    <name type="scientific">Hydrogenispora ethanolica</name>
    <dbReference type="NCBI Taxonomy" id="1082276"/>
    <lineage>
        <taxon>Bacteria</taxon>
        <taxon>Bacillati</taxon>
        <taxon>Bacillota</taxon>
        <taxon>Hydrogenispora</taxon>
    </lineage>
</organism>
<gene>
    <name evidence="4" type="ORF">EDC14_103527</name>
</gene>
<dbReference type="EMBL" id="SLUN01000035">
    <property type="protein sequence ID" value="TCL60868.1"/>
    <property type="molecule type" value="Genomic_DNA"/>
</dbReference>
<feature type="domain" description="HTH deoR-type" evidence="3">
    <location>
        <begin position="3"/>
        <end position="58"/>
    </location>
</feature>
<evidence type="ECO:0000313" key="5">
    <source>
        <dbReference type="Proteomes" id="UP000295008"/>
    </source>
</evidence>
<dbReference type="InterPro" id="IPR011991">
    <property type="entry name" value="ArsR-like_HTH"/>
</dbReference>
<evidence type="ECO:0000313" key="4">
    <source>
        <dbReference type="EMBL" id="TCL60868.1"/>
    </source>
</evidence>
<dbReference type="Pfam" id="PF08220">
    <property type="entry name" value="HTH_DeoR"/>
    <property type="match status" value="1"/>
</dbReference>
<dbReference type="PROSITE" id="PS51000">
    <property type="entry name" value="HTH_DEOR_2"/>
    <property type="match status" value="1"/>
</dbReference>
<evidence type="ECO:0000259" key="3">
    <source>
        <dbReference type="PROSITE" id="PS51000"/>
    </source>
</evidence>
<dbReference type="RefSeq" id="WP_132016325.1">
    <property type="nucleotide sequence ID" value="NZ_SLUN01000035.1"/>
</dbReference>
<dbReference type="CDD" id="cd00090">
    <property type="entry name" value="HTH_ARSR"/>
    <property type="match status" value="1"/>
</dbReference>
<reference evidence="4 5" key="1">
    <citation type="submission" date="2019-03" db="EMBL/GenBank/DDBJ databases">
        <title>Genomic Encyclopedia of Type Strains, Phase IV (KMG-IV): sequencing the most valuable type-strain genomes for metagenomic binning, comparative biology and taxonomic classification.</title>
        <authorList>
            <person name="Goeker M."/>
        </authorList>
    </citation>
    <scope>NUCLEOTIDE SEQUENCE [LARGE SCALE GENOMIC DNA]</scope>
    <source>
        <strain evidence="4 5">LX-B</strain>
    </source>
</reference>
<dbReference type="SUPFAM" id="SSF100950">
    <property type="entry name" value="NagB/RpiA/CoA transferase-like"/>
    <property type="match status" value="1"/>
</dbReference>
<proteinExistence type="predicted"/>
<dbReference type="Gene3D" id="1.10.10.10">
    <property type="entry name" value="Winged helix-like DNA-binding domain superfamily/Winged helix DNA-binding domain"/>
    <property type="match status" value="1"/>
</dbReference>
<dbReference type="AlphaFoldDB" id="A0A4R1R5V9"/>
<dbReference type="SUPFAM" id="SSF46785">
    <property type="entry name" value="Winged helix' DNA-binding domain"/>
    <property type="match status" value="1"/>
</dbReference>
<dbReference type="InterPro" id="IPR001034">
    <property type="entry name" value="DeoR_HTH"/>
</dbReference>